<protein>
    <submittedName>
        <fullName evidence="5">ABC-2 type transport system ATP-binding protein</fullName>
    </submittedName>
</protein>
<dbReference type="PANTHER" id="PTHR42939:SF1">
    <property type="entry name" value="ABC TRANSPORTER ATP-BINDING PROTEIN ALBC-RELATED"/>
    <property type="match status" value="1"/>
</dbReference>
<dbReference type="PANTHER" id="PTHR42939">
    <property type="entry name" value="ABC TRANSPORTER ATP-BINDING PROTEIN ALBC-RELATED"/>
    <property type="match status" value="1"/>
</dbReference>
<dbReference type="SMART" id="SM00382">
    <property type="entry name" value="AAA"/>
    <property type="match status" value="1"/>
</dbReference>
<keyword evidence="3 5" id="KW-0067">ATP-binding</keyword>
<dbReference type="PROSITE" id="PS50893">
    <property type="entry name" value="ABC_TRANSPORTER_2"/>
    <property type="match status" value="1"/>
</dbReference>
<dbReference type="GO" id="GO:0005524">
    <property type="term" value="F:ATP binding"/>
    <property type="evidence" value="ECO:0007669"/>
    <property type="project" value="UniProtKB-KW"/>
</dbReference>
<dbReference type="InterPro" id="IPR051782">
    <property type="entry name" value="ABC_Transporter_VariousFunc"/>
</dbReference>
<dbReference type="InterPro" id="IPR003439">
    <property type="entry name" value="ABC_transporter-like_ATP-bd"/>
</dbReference>
<dbReference type="GO" id="GO:0016887">
    <property type="term" value="F:ATP hydrolysis activity"/>
    <property type="evidence" value="ECO:0007669"/>
    <property type="project" value="InterPro"/>
</dbReference>
<dbReference type="EMBL" id="JACHHG010000008">
    <property type="protein sequence ID" value="MBB6098818.1"/>
    <property type="molecule type" value="Genomic_DNA"/>
</dbReference>
<evidence type="ECO:0000313" key="6">
    <source>
        <dbReference type="Proteomes" id="UP000569951"/>
    </source>
</evidence>
<evidence type="ECO:0000256" key="1">
    <source>
        <dbReference type="ARBA" id="ARBA00022448"/>
    </source>
</evidence>
<dbReference type="AlphaFoldDB" id="A0A841I379"/>
<dbReference type="Pfam" id="PF00005">
    <property type="entry name" value="ABC_tran"/>
    <property type="match status" value="1"/>
</dbReference>
<keyword evidence="1" id="KW-0813">Transport</keyword>
<proteinExistence type="predicted"/>
<name>A0A841I379_9DEIO</name>
<gene>
    <name evidence="5" type="ORF">HNR42_002253</name>
</gene>
<accession>A0A841I379</accession>
<dbReference type="InterPro" id="IPR003593">
    <property type="entry name" value="AAA+_ATPase"/>
</dbReference>
<keyword evidence="2" id="KW-0547">Nucleotide-binding</keyword>
<feature type="domain" description="ABC transporter" evidence="4">
    <location>
        <begin position="21"/>
        <end position="243"/>
    </location>
</feature>
<evidence type="ECO:0000256" key="3">
    <source>
        <dbReference type="ARBA" id="ARBA00022840"/>
    </source>
</evidence>
<dbReference type="PROSITE" id="PS00211">
    <property type="entry name" value="ABC_TRANSPORTER_1"/>
    <property type="match status" value="1"/>
</dbReference>
<evidence type="ECO:0000313" key="5">
    <source>
        <dbReference type="EMBL" id="MBB6098818.1"/>
    </source>
</evidence>
<reference evidence="5 6" key="1">
    <citation type="submission" date="2020-08" db="EMBL/GenBank/DDBJ databases">
        <title>Genomic Encyclopedia of Type Strains, Phase IV (KMG-IV): sequencing the most valuable type-strain genomes for metagenomic binning, comparative biology and taxonomic classification.</title>
        <authorList>
            <person name="Goeker M."/>
        </authorList>
    </citation>
    <scope>NUCLEOTIDE SEQUENCE [LARGE SCALE GENOMIC DNA]</scope>
    <source>
        <strain evidence="5 6">DSM 21458</strain>
    </source>
</reference>
<dbReference type="InterPro" id="IPR027417">
    <property type="entry name" value="P-loop_NTPase"/>
</dbReference>
<dbReference type="Gene3D" id="3.40.50.300">
    <property type="entry name" value="P-loop containing nucleotide triphosphate hydrolases"/>
    <property type="match status" value="1"/>
</dbReference>
<sequence length="256" mass="28768">MSGAGAMVGRLPRVSVSSSVLRTEGLYKRYWRKTALEPLNFSLEVGEFVGLLGVNGSGKSTLMKMAAGLVRPSGGHLEVLGLPPGPHSKLEVAFLPELDHLYPRWTAREAFAFFDRFFTMNRARFFGLLEFLRLEETARFGTLSKGNRTRLRLALTLAREARLYLLDEPLSGIDPLTREQILMTLMREFRATDMTMMLATHQVAEAETLFDRVLVLDEGRVLLEGTADEIRARRGSSIDRAVKEAARERRALEEPV</sequence>
<dbReference type="InterPro" id="IPR017871">
    <property type="entry name" value="ABC_transporter-like_CS"/>
</dbReference>
<dbReference type="CDD" id="cd03230">
    <property type="entry name" value="ABC_DR_subfamily_A"/>
    <property type="match status" value="1"/>
</dbReference>
<dbReference type="RefSeq" id="WP_183987580.1">
    <property type="nucleotide sequence ID" value="NZ_JACHHG010000008.1"/>
</dbReference>
<organism evidence="5 6">
    <name type="scientific">Deinobacterium chartae</name>
    <dbReference type="NCBI Taxonomy" id="521158"/>
    <lineage>
        <taxon>Bacteria</taxon>
        <taxon>Thermotogati</taxon>
        <taxon>Deinococcota</taxon>
        <taxon>Deinococci</taxon>
        <taxon>Deinococcales</taxon>
        <taxon>Deinococcaceae</taxon>
        <taxon>Deinobacterium</taxon>
    </lineage>
</organism>
<comment type="caution">
    <text evidence="5">The sequence shown here is derived from an EMBL/GenBank/DDBJ whole genome shotgun (WGS) entry which is preliminary data.</text>
</comment>
<evidence type="ECO:0000256" key="2">
    <source>
        <dbReference type="ARBA" id="ARBA00022741"/>
    </source>
</evidence>
<evidence type="ECO:0000259" key="4">
    <source>
        <dbReference type="PROSITE" id="PS50893"/>
    </source>
</evidence>
<dbReference type="Proteomes" id="UP000569951">
    <property type="component" value="Unassembled WGS sequence"/>
</dbReference>
<dbReference type="SUPFAM" id="SSF52540">
    <property type="entry name" value="P-loop containing nucleoside triphosphate hydrolases"/>
    <property type="match status" value="1"/>
</dbReference>
<keyword evidence="6" id="KW-1185">Reference proteome</keyword>